<evidence type="ECO:0000313" key="2">
    <source>
        <dbReference type="EMBL" id="MEK0307182.1"/>
    </source>
</evidence>
<gene>
    <name evidence="2" type="ORF">V8P97_06880</name>
</gene>
<evidence type="ECO:0000256" key="1">
    <source>
        <dbReference type="SAM" id="MobiDB-lite"/>
    </source>
</evidence>
<comment type="caution">
    <text evidence="2">The sequence shown here is derived from an EMBL/GenBank/DDBJ whole genome shotgun (WGS) entry which is preliminary data.</text>
</comment>
<organism evidence="2 3">
    <name type="scientific">Bifidobacterium favimelis</name>
    <dbReference type="NCBI Taxonomy" id="3122979"/>
    <lineage>
        <taxon>Bacteria</taxon>
        <taxon>Bacillati</taxon>
        <taxon>Actinomycetota</taxon>
        <taxon>Actinomycetes</taxon>
        <taxon>Bifidobacteriales</taxon>
        <taxon>Bifidobacteriaceae</taxon>
        <taxon>Bifidobacterium</taxon>
    </lineage>
</organism>
<accession>A0ABU8ZPK6</accession>
<sequence>MVEEVKLHEGGPSPGAPPGRGPLQAEAMTGKDGCRPHGLIRAGDLPGPMSMRLLVSAHVLAMLDPTCAYLVEDAAGIFGRAGIVEPLIPYGAAACCRLALWIWTGGNFPDELDIVSNSHFRAPVHGRIIQVHNRRLPTDHLMKLGRLWATSPMWTACEIACLDQAICNGEDRMACLHELMERYQVSPLDCLDLLQKNPRWPGHAVGVGTLSGLKGLL</sequence>
<reference evidence="2 3" key="1">
    <citation type="submission" date="2024-02" db="EMBL/GenBank/DDBJ databases">
        <title>Bifidobacterium honeyensis sp. nov., isolated from the comb honey.</title>
        <authorList>
            <person name="Liu W."/>
            <person name="Li Y."/>
        </authorList>
    </citation>
    <scope>NUCLEOTIDE SEQUENCE [LARGE SCALE GENOMIC DNA]</scope>
    <source>
        <strain evidence="2 3">IMAU50988</strain>
    </source>
</reference>
<dbReference type="RefSeq" id="WP_340486325.1">
    <property type="nucleotide sequence ID" value="NZ_JBANDZ010000002.1"/>
</dbReference>
<protein>
    <submittedName>
        <fullName evidence="2">Uncharacterized protein</fullName>
    </submittedName>
</protein>
<evidence type="ECO:0000313" key="3">
    <source>
        <dbReference type="Proteomes" id="UP001373159"/>
    </source>
</evidence>
<dbReference type="Proteomes" id="UP001373159">
    <property type="component" value="Unassembled WGS sequence"/>
</dbReference>
<feature type="region of interest" description="Disordered" evidence="1">
    <location>
        <begin position="1"/>
        <end position="28"/>
    </location>
</feature>
<name>A0ABU8ZPK6_9BIFI</name>
<dbReference type="EMBL" id="JBANBB010000002">
    <property type="protein sequence ID" value="MEK0307182.1"/>
    <property type="molecule type" value="Genomic_DNA"/>
</dbReference>
<proteinExistence type="predicted"/>
<keyword evidence="3" id="KW-1185">Reference proteome</keyword>